<protein>
    <submittedName>
        <fullName evidence="2">Uncharacterized protein</fullName>
    </submittedName>
</protein>
<keyword evidence="3" id="KW-1185">Reference proteome</keyword>
<reference evidence="2" key="1">
    <citation type="journal article" date="2022" name="bioRxiv">
        <title>Sequencing and chromosome-scale assembly of the giantPleurodeles waltlgenome.</title>
        <authorList>
            <person name="Brown T."/>
            <person name="Elewa A."/>
            <person name="Iarovenko S."/>
            <person name="Subramanian E."/>
            <person name="Araus A.J."/>
            <person name="Petzold A."/>
            <person name="Susuki M."/>
            <person name="Suzuki K.-i.T."/>
            <person name="Hayashi T."/>
            <person name="Toyoda A."/>
            <person name="Oliveira C."/>
            <person name="Osipova E."/>
            <person name="Leigh N.D."/>
            <person name="Simon A."/>
            <person name="Yun M.H."/>
        </authorList>
    </citation>
    <scope>NUCLEOTIDE SEQUENCE</scope>
    <source>
        <strain evidence="2">20211129_DDA</strain>
        <tissue evidence="2">Liver</tissue>
    </source>
</reference>
<dbReference type="Proteomes" id="UP001066276">
    <property type="component" value="Chromosome 11"/>
</dbReference>
<dbReference type="EMBL" id="JANPWB010000015">
    <property type="protein sequence ID" value="KAJ1092890.1"/>
    <property type="molecule type" value="Genomic_DNA"/>
</dbReference>
<accession>A0AAV7LQP3</accession>
<feature type="region of interest" description="Disordered" evidence="1">
    <location>
        <begin position="1"/>
        <end position="81"/>
    </location>
</feature>
<feature type="compositionally biased region" description="Acidic residues" evidence="1">
    <location>
        <begin position="26"/>
        <end position="35"/>
    </location>
</feature>
<evidence type="ECO:0000313" key="2">
    <source>
        <dbReference type="EMBL" id="KAJ1092890.1"/>
    </source>
</evidence>
<name>A0AAV7LQP3_PLEWA</name>
<dbReference type="AlphaFoldDB" id="A0AAV7LQP3"/>
<evidence type="ECO:0000256" key="1">
    <source>
        <dbReference type="SAM" id="MobiDB-lite"/>
    </source>
</evidence>
<sequence length="81" mass="8782">MRSVHNGGAVSSGVGGRNGAKQRQQEEEEEADDGTDISASGEAWQSQLRAGSRERGTRGAGGQEEKGTKPKREWEDGRRRK</sequence>
<comment type="caution">
    <text evidence="2">The sequence shown here is derived from an EMBL/GenBank/DDBJ whole genome shotgun (WGS) entry which is preliminary data.</text>
</comment>
<feature type="compositionally biased region" description="Basic and acidic residues" evidence="1">
    <location>
        <begin position="51"/>
        <end position="81"/>
    </location>
</feature>
<proteinExistence type="predicted"/>
<organism evidence="2 3">
    <name type="scientific">Pleurodeles waltl</name>
    <name type="common">Iberian ribbed newt</name>
    <dbReference type="NCBI Taxonomy" id="8319"/>
    <lineage>
        <taxon>Eukaryota</taxon>
        <taxon>Metazoa</taxon>
        <taxon>Chordata</taxon>
        <taxon>Craniata</taxon>
        <taxon>Vertebrata</taxon>
        <taxon>Euteleostomi</taxon>
        <taxon>Amphibia</taxon>
        <taxon>Batrachia</taxon>
        <taxon>Caudata</taxon>
        <taxon>Salamandroidea</taxon>
        <taxon>Salamandridae</taxon>
        <taxon>Pleurodelinae</taxon>
        <taxon>Pleurodeles</taxon>
    </lineage>
</organism>
<gene>
    <name evidence="2" type="ORF">NDU88_006000</name>
</gene>
<evidence type="ECO:0000313" key="3">
    <source>
        <dbReference type="Proteomes" id="UP001066276"/>
    </source>
</evidence>